<evidence type="ECO:0000313" key="1">
    <source>
        <dbReference type="EMBL" id="CAG4885107.1"/>
    </source>
</evidence>
<organism evidence="1 2">
    <name type="scientific">Georgfuchsia toluolica</name>
    <dbReference type="NCBI Taxonomy" id="424218"/>
    <lineage>
        <taxon>Bacteria</taxon>
        <taxon>Pseudomonadati</taxon>
        <taxon>Pseudomonadota</taxon>
        <taxon>Betaproteobacteria</taxon>
        <taxon>Nitrosomonadales</taxon>
        <taxon>Sterolibacteriaceae</taxon>
        <taxon>Georgfuchsia</taxon>
    </lineage>
</organism>
<dbReference type="AlphaFoldDB" id="A0A916J8G6"/>
<protein>
    <recommendedName>
        <fullName evidence="3">GxxExxY protein</fullName>
    </recommendedName>
</protein>
<dbReference type="Pfam" id="PF13366">
    <property type="entry name" value="PDDEXK_3"/>
    <property type="match status" value="1"/>
</dbReference>
<sequence>MADDLTERIIGAAIEVHRVFGPGLLEAIYEEALCHEFALRGLGFQRQVEIEVRYKDKLITGQRLDLLVADEVVVELKSLRVLPDVATAQLLSYLRVSGLKRGLLINFGESRLVDGIKRFSL</sequence>
<comment type="caution">
    <text evidence="1">The sequence shown here is derived from an EMBL/GenBank/DDBJ whole genome shotgun (WGS) entry which is preliminary data.</text>
</comment>
<evidence type="ECO:0000313" key="2">
    <source>
        <dbReference type="Proteomes" id="UP000742786"/>
    </source>
</evidence>
<dbReference type="EMBL" id="CAJQUM010000001">
    <property type="protein sequence ID" value="CAG4885107.1"/>
    <property type="molecule type" value="Genomic_DNA"/>
</dbReference>
<dbReference type="NCBIfam" id="TIGR04256">
    <property type="entry name" value="GxxExxY"/>
    <property type="match status" value="1"/>
</dbReference>
<gene>
    <name evidence="1" type="ORF">GTOL_12990</name>
</gene>
<name>A0A916J8G6_9PROT</name>
<keyword evidence="2" id="KW-1185">Reference proteome</keyword>
<dbReference type="InterPro" id="IPR026350">
    <property type="entry name" value="GxxExxY"/>
</dbReference>
<evidence type="ECO:0008006" key="3">
    <source>
        <dbReference type="Google" id="ProtNLM"/>
    </source>
</evidence>
<accession>A0A916J8G6</accession>
<proteinExistence type="predicted"/>
<dbReference type="RefSeq" id="WP_220636889.1">
    <property type="nucleotide sequence ID" value="NZ_CAJQUM010000001.1"/>
</dbReference>
<dbReference type="Proteomes" id="UP000742786">
    <property type="component" value="Unassembled WGS sequence"/>
</dbReference>
<reference evidence="1" key="1">
    <citation type="submission" date="2021-04" db="EMBL/GenBank/DDBJ databases">
        <authorList>
            <person name="Hornung B."/>
        </authorList>
    </citation>
    <scope>NUCLEOTIDE SEQUENCE</scope>
    <source>
        <strain evidence="1">G5G6</strain>
    </source>
</reference>